<reference evidence="2" key="1">
    <citation type="submission" date="2018-10" db="EMBL/GenBank/DDBJ databases">
        <title>Hidden diversity of soil giant viruses.</title>
        <authorList>
            <person name="Schulz F."/>
            <person name="Alteio L."/>
            <person name="Goudeau D."/>
            <person name="Ryan E.M."/>
            <person name="Malmstrom R.R."/>
            <person name="Blanchard J."/>
            <person name="Woyke T."/>
        </authorList>
    </citation>
    <scope>NUCLEOTIDE SEQUENCE</scope>
    <source>
        <strain evidence="2">TEV1</strain>
    </source>
</reference>
<organism evidence="2">
    <name type="scientific">Terrestrivirus sp</name>
    <dbReference type="NCBI Taxonomy" id="2487775"/>
    <lineage>
        <taxon>Viruses</taxon>
        <taxon>Varidnaviria</taxon>
        <taxon>Bamfordvirae</taxon>
        <taxon>Nucleocytoviricota</taxon>
        <taxon>Megaviricetes</taxon>
        <taxon>Imitervirales</taxon>
        <taxon>Mimiviridae</taxon>
        <taxon>Klosneuvirinae</taxon>
    </lineage>
</organism>
<feature type="region of interest" description="Disordered" evidence="1">
    <location>
        <begin position="433"/>
        <end position="459"/>
    </location>
</feature>
<gene>
    <name evidence="2" type="ORF">Terrestrivirus4_39</name>
</gene>
<protein>
    <submittedName>
        <fullName evidence="2">Uncharacterized protein</fullName>
    </submittedName>
</protein>
<evidence type="ECO:0000256" key="1">
    <source>
        <dbReference type="SAM" id="MobiDB-lite"/>
    </source>
</evidence>
<sequence length="857" mass="99384">MMMTELYSKDGFILNGIKIDLRASLNNYDLDSNLDDRGLFICLHNYSFDRKTSNIVKYLPHIVNVINQLENYKKINILLSYPKIINFSIISNNTQDITDKIKNVIDSIKIVNAFDRQERDTRLIEMMTLCNNLINESKKSNEIKLYDTILLSNYSYIQNNEIYSDVILKILEKSTVGFFNTSQYINNPLPITKIQIDRDDVYSVEYSIYSHFIKLVPINFIVNIEHGPNIINEYLISNSIEFSRVPEKFYFLSCVTDENRSEDSNEIIIKILDKDSNLLETVNCNVNNLDKSNDKTDAVLYCEILTKRASFEPNDNKINEIGKKYNIDVNTLLNHIKKFNTTRNITDKIRIIQNNVTNSMIKNKNFYTCDDRSGFSEILNKFAEMSQLHIVNKDVMDKVNETIVTNITLFKNVVDTKLNKIYDEVLKSISEINNDNNDNNDNHDNNDNNDQNTDSNTDSSIDDFFASPLTLTNWKEELSNGGSMGLMIRTKSNDLSKIGANGIKPTIESFTTTFIPTKDFIECILINFEKNLIDNVDNVVDVIGGGNNVGIGDGNTVIPLYINKNHWKLARIHLEYVLGIVLVNNPFGYIDSHLNFMFYMLAEMTRHIFMPDEVLNLKMIKTYLSVFRTCCEIAQEKKYHKGIKKMIGGLLENNDRIMISRPFDNDVLFGQILATGSTIDNIQIKELCYKIYENIFWRNYTKNYDKQYLKEIFVPIIHKNDPDELINEIQAVINFVTGKISVGIQMITSNCIMIDIMKTLIHEEGGFMKFLNNIEKNFESENNIVNKMVELIKSNKIKMIEPNKVLDLSDNKMRNYCVRSMVYDKFSKRKTEMENKKFYNTYDDIDDIVTNYYAQFL</sequence>
<feature type="compositionally biased region" description="Low complexity" evidence="1">
    <location>
        <begin position="448"/>
        <end position="459"/>
    </location>
</feature>
<accession>A0A3G4ZPU2</accession>
<proteinExistence type="predicted"/>
<evidence type="ECO:0000313" key="2">
    <source>
        <dbReference type="EMBL" id="AYV75991.1"/>
    </source>
</evidence>
<dbReference type="EMBL" id="MK071982">
    <property type="protein sequence ID" value="AYV75991.1"/>
    <property type="molecule type" value="Genomic_DNA"/>
</dbReference>
<name>A0A3G4ZPU2_9VIRU</name>